<dbReference type="EMBL" id="CP134145">
    <property type="protein sequence ID" value="WNC70788.1"/>
    <property type="molecule type" value="Genomic_DNA"/>
</dbReference>
<dbReference type="PANTHER" id="PTHR35446">
    <property type="entry name" value="SI:CH211-175M2.5"/>
    <property type="match status" value="1"/>
</dbReference>
<dbReference type="Pfam" id="PF02627">
    <property type="entry name" value="CMD"/>
    <property type="match status" value="1"/>
</dbReference>
<proteinExistence type="predicted"/>
<keyword evidence="3" id="KW-1185">Reference proteome</keyword>
<dbReference type="Proteomes" id="UP001258994">
    <property type="component" value="Chromosome"/>
</dbReference>
<dbReference type="InterPro" id="IPR004675">
    <property type="entry name" value="AhpD_core"/>
</dbReference>
<dbReference type="NCBIfam" id="TIGR00778">
    <property type="entry name" value="ahpD_dom"/>
    <property type="match status" value="1"/>
</dbReference>
<protein>
    <submittedName>
        <fullName evidence="2">Carboxymuconolactone decarboxylase family protein</fullName>
    </submittedName>
</protein>
<dbReference type="SUPFAM" id="SSF69118">
    <property type="entry name" value="AhpD-like"/>
    <property type="match status" value="1"/>
</dbReference>
<organism evidence="2 3">
    <name type="scientific">Thalassotalea psychrophila</name>
    <dbReference type="NCBI Taxonomy" id="3065647"/>
    <lineage>
        <taxon>Bacteria</taxon>
        <taxon>Pseudomonadati</taxon>
        <taxon>Pseudomonadota</taxon>
        <taxon>Gammaproteobacteria</taxon>
        <taxon>Alteromonadales</taxon>
        <taxon>Colwelliaceae</taxon>
        <taxon>Thalassotalea</taxon>
    </lineage>
</organism>
<dbReference type="PANTHER" id="PTHR35446:SF3">
    <property type="entry name" value="CMD DOMAIN-CONTAINING PROTEIN"/>
    <property type="match status" value="1"/>
</dbReference>
<reference evidence="3" key="1">
    <citation type="submission" date="2023-09" db="EMBL/GenBank/DDBJ databases">
        <authorList>
            <person name="Li S."/>
            <person name="Li X."/>
            <person name="Zhang C."/>
            <person name="Zhao Z."/>
        </authorList>
    </citation>
    <scope>NUCLEOTIDE SEQUENCE [LARGE SCALE GENOMIC DNA]</scope>
    <source>
        <strain evidence="3">SQ149</strain>
    </source>
</reference>
<dbReference type="RefSeq" id="WP_348389925.1">
    <property type="nucleotide sequence ID" value="NZ_CP134145.1"/>
</dbReference>
<accession>A0ABY9TPN4</accession>
<dbReference type="Gene3D" id="1.20.1290.10">
    <property type="entry name" value="AhpD-like"/>
    <property type="match status" value="1"/>
</dbReference>
<evidence type="ECO:0000313" key="2">
    <source>
        <dbReference type="EMBL" id="WNC70788.1"/>
    </source>
</evidence>
<dbReference type="InterPro" id="IPR003779">
    <property type="entry name" value="CMD-like"/>
</dbReference>
<feature type="domain" description="Carboxymuconolactone decarboxylase-like" evidence="1">
    <location>
        <begin position="71"/>
        <end position="111"/>
    </location>
</feature>
<evidence type="ECO:0000259" key="1">
    <source>
        <dbReference type="Pfam" id="PF02627"/>
    </source>
</evidence>
<dbReference type="InterPro" id="IPR029032">
    <property type="entry name" value="AhpD-like"/>
</dbReference>
<name>A0ABY9TPN4_9GAMM</name>
<gene>
    <name evidence="2" type="ORF">RGQ13_11665</name>
</gene>
<evidence type="ECO:0000313" key="3">
    <source>
        <dbReference type="Proteomes" id="UP001258994"/>
    </source>
</evidence>
<sequence>MNIINTNTSVSNSTNKTDTSIINAVRFEQLSDDVKHEFNLVRGHLGFVPNLFSYIAHSTSMLYVFFTLSKAFENSSFTPTEREIIQLTTSKVNECNYCLAGHSYFAKLQGINHSVVVGILSGTGIENKKLSALYLLCQSMVATRGDVPSALLSDFFEQGYSRSQFIDLTMGISLKTFTNLVSKVADIEIDENFNTADLFTPKGGKSVA</sequence>